<reference evidence="2 3" key="1">
    <citation type="submission" date="2016-11" db="EMBL/GenBank/DDBJ databases">
        <title>Complete genome sequencing of Virgibacillus halodenitrificans PDB-F2.</title>
        <authorList>
            <person name="Sun Z."/>
            <person name="Zhou Y."/>
            <person name="Li H."/>
        </authorList>
    </citation>
    <scope>NUCLEOTIDE SEQUENCE [LARGE SCALE GENOMIC DNA]</scope>
    <source>
        <strain evidence="2 3">PDB-F2</strain>
    </source>
</reference>
<dbReference type="PANTHER" id="PTHR43471">
    <property type="entry name" value="ABC TRANSPORTER PERMEASE"/>
    <property type="match status" value="1"/>
</dbReference>
<dbReference type="Proteomes" id="UP000182945">
    <property type="component" value="Chromosome"/>
</dbReference>
<feature type="transmembrane region" description="Helical" evidence="1">
    <location>
        <begin position="230"/>
        <end position="252"/>
    </location>
</feature>
<keyword evidence="1" id="KW-0812">Transmembrane</keyword>
<evidence type="ECO:0000313" key="3">
    <source>
        <dbReference type="Proteomes" id="UP000182945"/>
    </source>
</evidence>
<protein>
    <submittedName>
        <fullName evidence="2">ABC transporter permease</fullName>
    </submittedName>
</protein>
<feature type="transmembrane region" description="Helical" evidence="1">
    <location>
        <begin position="153"/>
        <end position="174"/>
    </location>
</feature>
<name>A0AAC9IY62_VIRHA</name>
<dbReference type="KEGG" id="vhl:BME96_03190"/>
<feature type="transmembrane region" description="Helical" evidence="1">
    <location>
        <begin position="21"/>
        <end position="42"/>
    </location>
</feature>
<evidence type="ECO:0000256" key="1">
    <source>
        <dbReference type="SAM" id="Phobius"/>
    </source>
</evidence>
<evidence type="ECO:0000313" key="2">
    <source>
        <dbReference type="EMBL" id="APC47247.1"/>
    </source>
</evidence>
<accession>A0AAC9IY62</accession>
<dbReference type="AlphaFoldDB" id="A0AAC9IY62"/>
<feature type="transmembrane region" description="Helical" evidence="1">
    <location>
        <begin position="68"/>
        <end position="87"/>
    </location>
</feature>
<feature type="transmembrane region" description="Helical" evidence="1">
    <location>
        <begin position="119"/>
        <end position="141"/>
    </location>
</feature>
<feature type="transmembrane region" description="Helical" evidence="1">
    <location>
        <begin position="183"/>
        <end position="202"/>
    </location>
</feature>
<keyword evidence="1" id="KW-1133">Transmembrane helix</keyword>
<proteinExistence type="predicted"/>
<dbReference type="Pfam" id="PF12679">
    <property type="entry name" value="ABC2_membrane_2"/>
    <property type="match status" value="1"/>
</dbReference>
<sequence length="260" mass="29120">MMQWSALFKKEMLENWRNKKWLWFPLVMILIAIMDPISNYYLPQIIKSVGGLPEGAVLELPEFTPVEAIMMSLGQLSSLGVLIIVLISMGSIASEKKSGVIELILVKPVSYANYITAKWASLFVLIWTALFLSLVCSWYYINILFGSFSLLQLIQVTFFYGIWLTLVITISIFYNSLFHTPGLVAFLSAGTVIAMSVLTKVFHHVLTWSPNKISEYIHTMLLTGEIPSELIATSSVTAGCIGLLLFLSIIIIQKKELGSR</sequence>
<dbReference type="EMBL" id="CP017962">
    <property type="protein sequence ID" value="APC47247.1"/>
    <property type="molecule type" value="Genomic_DNA"/>
</dbReference>
<dbReference type="GO" id="GO:0005886">
    <property type="term" value="C:plasma membrane"/>
    <property type="evidence" value="ECO:0007669"/>
    <property type="project" value="UniProtKB-SubCell"/>
</dbReference>
<organism evidence="2 3">
    <name type="scientific">Virgibacillus halodenitrificans</name>
    <name type="common">Bacillus halodenitrificans</name>
    <dbReference type="NCBI Taxonomy" id="1482"/>
    <lineage>
        <taxon>Bacteria</taxon>
        <taxon>Bacillati</taxon>
        <taxon>Bacillota</taxon>
        <taxon>Bacilli</taxon>
        <taxon>Bacillales</taxon>
        <taxon>Bacillaceae</taxon>
        <taxon>Virgibacillus</taxon>
    </lineage>
</organism>
<keyword evidence="1" id="KW-0472">Membrane</keyword>
<gene>
    <name evidence="2" type="ORF">BME96_03190</name>
</gene>
<dbReference type="GO" id="GO:0140359">
    <property type="term" value="F:ABC-type transporter activity"/>
    <property type="evidence" value="ECO:0007669"/>
    <property type="project" value="InterPro"/>
</dbReference>